<keyword evidence="4 6" id="KW-1133">Transmembrane helix</keyword>
<keyword evidence="3 6" id="KW-0812">Transmembrane</keyword>
<dbReference type="InterPro" id="IPR013525">
    <property type="entry name" value="ABC2_TM"/>
</dbReference>
<evidence type="ECO:0000256" key="1">
    <source>
        <dbReference type="ARBA" id="ARBA00004651"/>
    </source>
</evidence>
<evidence type="ECO:0000256" key="5">
    <source>
        <dbReference type="ARBA" id="ARBA00023136"/>
    </source>
</evidence>
<dbReference type="InterPro" id="IPR051449">
    <property type="entry name" value="ABC-2_transporter_component"/>
</dbReference>
<evidence type="ECO:0000256" key="2">
    <source>
        <dbReference type="ARBA" id="ARBA00022475"/>
    </source>
</evidence>
<name>A0A3D1UHF7_9BACT</name>
<evidence type="ECO:0000313" key="13">
    <source>
        <dbReference type="Proteomes" id="UP000284434"/>
    </source>
</evidence>
<sequence>MSTLGLLSALMKREFRRLASRRIYWFILILAPAFCFIFFADLLKQGLPMKLPIAVVDEDNTSLSRQLVRSLDAMAQTEVVMRTASFKEAREAMQTSRIYGIFHIPANFRQEVSVGKRPEISFYTNETYLLPGSLVYKNMRLQAALANGAVQQTVLLAKGGGGPLLKARLSPITVDTFPLNNPWISYAIYLASILMPAFVFMFAMFTATYSISQETKEKTAADWLRRSNDSIVLALLGKLLPQTLIFVTTGLLYLSILYGYLHFPLNSGFFPMFLAMLLLVLAAQGFAIFVTGIARRNRIALSFCGLWGVLSFSVSGFTFPVPAMPQLMQLMSDLFPMRHYYLLYVDQALNGIPMAYSWKPYLALVLFVLLPLLTLPKLKLDLQENRYLP</sequence>
<evidence type="ECO:0000256" key="6">
    <source>
        <dbReference type="SAM" id="Phobius"/>
    </source>
</evidence>
<protein>
    <submittedName>
        <fullName evidence="10">ABC transporter permease</fullName>
    </submittedName>
</protein>
<keyword evidence="2" id="KW-1003">Cell membrane</keyword>
<evidence type="ECO:0000313" key="9">
    <source>
        <dbReference type="EMBL" id="MDB9222045.1"/>
    </source>
</evidence>
<reference evidence="12 13" key="1">
    <citation type="submission" date="2018-08" db="EMBL/GenBank/DDBJ databases">
        <title>A genome reference for cultivated species of the human gut microbiota.</title>
        <authorList>
            <person name="Zou Y."/>
            <person name="Xue W."/>
            <person name="Luo G."/>
        </authorList>
    </citation>
    <scope>NUCLEOTIDE SEQUENCE [LARGE SCALE GENOMIC DNA]</scope>
    <source>
        <strain evidence="10 12">AF14-6AC</strain>
        <strain evidence="11 13">OF03-11</strain>
    </source>
</reference>
<evidence type="ECO:0000313" key="12">
    <source>
        <dbReference type="Proteomes" id="UP000283426"/>
    </source>
</evidence>
<evidence type="ECO:0000313" key="10">
    <source>
        <dbReference type="EMBL" id="RGV23459.1"/>
    </source>
</evidence>
<dbReference type="EMBL" id="JAKNDN010000001">
    <property type="protein sequence ID" value="MCG4958342.1"/>
    <property type="molecule type" value="Genomic_DNA"/>
</dbReference>
<dbReference type="EMBL" id="QRYW01000028">
    <property type="protein sequence ID" value="RGV23459.1"/>
    <property type="molecule type" value="Genomic_DNA"/>
</dbReference>
<dbReference type="GeneID" id="61276015"/>
<evidence type="ECO:0000313" key="8">
    <source>
        <dbReference type="EMBL" id="MCG4958342.1"/>
    </source>
</evidence>
<evidence type="ECO:0000256" key="4">
    <source>
        <dbReference type="ARBA" id="ARBA00022989"/>
    </source>
</evidence>
<gene>
    <name evidence="10" type="ORF">DWW24_13280</name>
    <name evidence="11" type="ORF">DXA53_00510</name>
    <name evidence="8" type="ORF">L0P03_00520</name>
    <name evidence="9" type="ORF">PN645_03375</name>
</gene>
<feature type="domain" description="ABC-2 type transporter transmembrane" evidence="7">
    <location>
        <begin position="23"/>
        <end position="372"/>
    </location>
</feature>
<dbReference type="GO" id="GO:0005886">
    <property type="term" value="C:plasma membrane"/>
    <property type="evidence" value="ECO:0007669"/>
    <property type="project" value="UniProtKB-SubCell"/>
</dbReference>
<dbReference type="EMBL" id="QSCO01000001">
    <property type="protein sequence ID" value="RGY09813.1"/>
    <property type="molecule type" value="Genomic_DNA"/>
</dbReference>
<organism evidence="10 12">
    <name type="scientific">Odoribacter splanchnicus</name>
    <dbReference type="NCBI Taxonomy" id="28118"/>
    <lineage>
        <taxon>Bacteria</taxon>
        <taxon>Pseudomonadati</taxon>
        <taxon>Bacteroidota</taxon>
        <taxon>Bacteroidia</taxon>
        <taxon>Bacteroidales</taxon>
        <taxon>Odoribacteraceae</taxon>
        <taxon>Odoribacter</taxon>
    </lineage>
</organism>
<reference evidence="9" key="3">
    <citation type="submission" date="2023-01" db="EMBL/GenBank/DDBJ databases">
        <title>Human gut microbiome strain richness.</title>
        <authorList>
            <person name="Chen-Liaw A."/>
        </authorList>
    </citation>
    <scope>NUCLEOTIDE SEQUENCE</scope>
    <source>
        <strain evidence="9">RTP21484st1_B7_RTP21484_190118</strain>
    </source>
</reference>
<feature type="transmembrane region" description="Helical" evidence="6">
    <location>
        <begin position="23"/>
        <end position="43"/>
    </location>
</feature>
<dbReference type="PANTHER" id="PTHR30294:SF47">
    <property type="entry name" value="INNER MEMBRANE TRANSPORT PERMEASE YHHJ"/>
    <property type="match status" value="1"/>
</dbReference>
<proteinExistence type="predicted"/>
<dbReference type="Gene3D" id="3.40.1710.10">
    <property type="entry name" value="abc type-2 transporter like domain"/>
    <property type="match status" value="1"/>
</dbReference>
<comment type="caution">
    <text evidence="10">The sequence shown here is derived from an EMBL/GenBank/DDBJ whole genome shotgun (WGS) entry which is preliminary data.</text>
</comment>
<dbReference type="Proteomes" id="UP000284434">
    <property type="component" value="Unassembled WGS sequence"/>
</dbReference>
<dbReference type="EMBL" id="JAQMRD010000003">
    <property type="protein sequence ID" value="MDB9222045.1"/>
    <property type="molecule type" value="Genomic_DNA"/>
</dbReference>
<dbReference type="Pfam" id="PF12698">
    <property type="entry name" value="ABC2_membrane_3"/>
    <property type="match status" value="1"/>
</dbReference>
<dbReference type="Proteomes" id="UP001199750">
    <property type="component" value="Unassembled WGS sequence"/>
</dbReference>
<evidence type="ECO:0000259" key="7">
    <source>
        <dbReference type="Pfam" id="PF12698"/>
    </source>
</evidence>
<evidence type="ECO:0000256" key="3">
    <source>
        <dbReference type="ARBA" id="ARBA00022692"/>
    </source>
</evidence>
<feature type="transmembrane region" description="Helical" evidence="6">
    <location>
        <begin position="299"/>
        <end position="321"/>
    </location>
</feature>
<dbReference type="GO" id="GO:0140359">
    <property type="term" value="F:ABC-type transporter activity"/>
    <property type="evidence" value="ECO:0007669"/>
    <property type="project" value="InterPro"/>
</dbReference>
<comment type="subcellular location">
    <subcellularLocation>
        <location evidence="1">Cell membrane</location>
        <topology evidence="1">Multi-pass membrane protein</topology>
    </subcellularLocation>
</comment>
<accession>A0A3D1UHF7</accession>
<feature type="transmembrane region" description="Helical" evidence="6">
    <location>
        <begin position="231"/>
        <end position="256"/>
    </location>
</feature>
<dbReference type="OMA" id="PSLRMSM"/>
<feature type="transmembrane region" description="Helical" evidence="6">
    <location>
        <begin position="358"/>
        <end position="376"/>
    </location>
</feature>
<feature type="transmembrane region" description="Helical" evidence="6">
    <location>
        <begin position="268"/>
        <end position="292"/>
    </location>
</feature>
<reference evidence="8" key="2">
    <citation type="submission" date="2022-01" db="EMBL/GenBank/DDBJ databases">
        <title>Collection of gut derived symbiotic bacterial strains cultured from healthy donors.</title>
        <authorList>
            <person name="Lin H."/>
            <person name="Kohout C."/>
            <person name="Waligurski E."/>
            <person name="Pamer E.G."/>
        </authorList>
    </citation>
    <scope>NUCLEOTIDE SEQUENCE</scope>
    <source>
        <strain evidence="8">DFI.1.149</strain>
    </source>
</reference>
<dbReference type="PANTHER" id="PTHR30294">
    <property type="entry name" value="MEMBRANE COMPONENT OF ABC TRANSPORTER YHHJ-RELATED"/>
    <property type="match status" value="1"/>
</dbReference>
<dbReference type="Proteomes" id="UP001212263">
    <property type="component" value="Unassembled WGS sequence"/>
</dbReference>
<dbReference type="Proteomes" id="UP000283426">
    <property type="component" value="Unassembled WGS sequence"/>
</dbReference>
<evidence type="ECO:0000313" key="11">
    <source>
        <dbReference type="EMBL" id="RGY09813.1"/>
    </source>
</evidence>
<dbReference type="RefSeq" id="WP_013612962.1">
    <property type="nucleotide sequence ID" value="NZ_JABWDG010000010.1"/>
</dbReference>
<feature type="transmembrane region" description="Helical" evidence="6">
    <location>
        <begin position="186"/>
        <end position="211"/>
    </location>
</feature>
<dbReference type="AlphaFoldDB" id="A0A3D1UHF7"/>
<keyword evidence="5 6" id="KW-0472">Membrane</keyword>